<comment type="caution">
    <text evidence="2">The sequence shown here is derived from an EMBL/GenBank/DDBJ whole genome shotgun (WGS) entry which is preliminary data.</text>
</comment>
<name>A0AA39YCQ2_9PEZI</name>
<dbReference type="CDD" id="cd00085">
    <property type="entry name" value="HNHc"/>
    <property type="match status" value="1"/>
</dbReference>
<evidence type="ECO:0000313" key="3">
    <source>
        <dbReference type="Proteomes" id="UP001174936"/>
    </source>
</evidence>
<accession>A0AA39YCQ2</accession>
<evidence type="ECO:0008006" key="4">
    <source>
        <dbReference type="Google" id="ProtNLM"/>
    </source>
</evidence>
<feature type="region of interest" description="Disordered" evidence="1">
    <location>
        <begin position="27"/>
        <end position="68"/>
    </location>
</feature>
<protein>
    <recommendedName>
        <fullName evidence="4">HNH domain-containing protein</fullName>
    </recommendedName>
</protein>
<evidence type="ECO:0000313" key="2">
    <source>
        <dbReference type="EMBL" id="KAK0649480.1"/>
    </source>
</evidence>
<dbReference type="AlphaFoldDB" id="A0AA39YCQ2"/>
<dbReference type="PANTHER" id="PTHR37827:SF1">
    <property type="entry name" value="HNH DOMAIN-CONTAINING PROTEIN"/>
    <property type="match status" value="1"/>
</dbReference>
<dbReference type="EMBL" id="JAULSV010000003">
    <property type="protein sequence ID" value="KAK0649480.1"/>
    <property type="molecule type" value="Genomic_DNA"/>
</dbReference>
<evidence type="ECO:0000256" key="1">
    <source>
        <dbReference type="SAM" id="MobiDB-lite"/>
    </source>
</evidence>
<feature type="compositionally biased region" description="Basic residues" evidence="1">
    <location>
        <begin position="36"/>
        <end position="48"/>
    </location>
</feature>
<gene>
    <name evidence="2" type="ORF">B0T16DRAFT_327225</name>
</gene>
<reference evidence="2" key="1">
    <citation type="submission" date="2023-06" db="EMBL/GenBank/DDBJ databases">
        <title>Genome-scale phylogeny and comparative genomics of the fungal order Sordariales.</title>
        <authorList>
            <consortium name="Lawrence Berkeley National Laboratory"/>
            <person name="Hensen N."/>
            <person name="Bonometti L."/>
            <person name="Westerberg I."/>
            <person name="Brannstrom I.O."/>
            <person name="Guillou S."/>
            <person name="Cros-Aarteil S."/>
            <person name="Calhoun S."/>
            <person name="Haridas S."/>
            <person name="Kuo A."/>
            <person name="Mondo S."/>
            <person name="Pangilinan J."/>
            <person name="Riley R."/>
            <person name="Labutti K."/>
            <person name="Andreopoulos B."/>
            <person name="Lipzen A."/>
            <person name="Chen C."/>
            <person name="Yanf M."/>
            <person name="Daum C."/>
            <person name="Ng V."/>
            <person name="Clum A."/>
            <person name="Steindorff A."/>
            <person name="Ohm R."/>
            <person name="Martin F."/>
            <person name="Silar P."/>
            <person name="Natvig D."/>
            <person name="Lalanne C."/>
            <person name="Gautier V."/>
            <person name="Ament-Velasquez S.L."/>
            <person name="Kruys A."/>
            <person name="Hutchinson M.I."/>
            <person name="Powell A.J."/>
            <person name="Barry K."/>
            <person name="Miller A.N."/>
            <person name="Grigoriev I.V."/>
            <person name="Debuchy R."/>
            <person name="Gladieux P."/>
            <person name="Thoren M.H."/>
            <person name="Johannesson H."/>
        </authorList>
    </citation>
    <scope>NUCLEOTIDE SEQUENCE</scope>
    <source>
        <strain evidence="2">SMH2532-1</strain>
    </source>
</reference>
<dbReference type="InterPro" id="IPR003615">
    <property type="entry name" value="HNH_nuc"/>
</dbReference>
<organism evidence="2 3">
    <name type="scientific">Cercophora newfieldiana</name>
    <dbReference type="NCBI Taxonomy" id="92897"/>
    <lineage>
        <taxon>Eukaryota</taxon>
        <taxon>Fungi</taxon>
        <taxon>Dikarya</taxon>
        <taxon>Ascomycota</taxon>
        <taxon>Pezizomycotina</taxon>
        <taxon>Sordariomycetes</taxon>
        <taxon>Sordariomycetidae</taxon>
        <taxon>Sordariales</taxon>
        <taxon>Lasiosphaeriaceae</taxon>
        <taxon>Cercophora</taxon>
    </lineage>
</organism>
<keyword evidence="3" id="KW-1185">Reference proteome</keyword>
<sequence length="287" mass="32184">MASNIPDEELSNYETFRDTLSVVLVQRLSQLPAKPNKAKSSRRSKRPHTTAPEPTTTPEPSNPSSDAEDLSEFIDYIATEIFTTLPSPLRTLSHHTWTTTPALQTTYPLPLTADSTAPLFTSLDPSIPDSLLAYSIITSTPTTPLPLDSKPSTPPISLPDLLAPVLTSYLTACTTPPPPPSSTKSTTTACEICQRDWINLTYHHLIPRFVHAKVVKRGWHRADELQNVAWLCGACHRFVHQFANHEDLARRYYTVDLLLAEEEVVRWAEWVGRLRCEWFIFVSVVVL</sequence>
<proteinExistence type="predicted"/>
<dbReference type="Proteomes" id="UP001174936">
    <property type="component" value="Unassembled WGS sequence"/>
</dbReference>
<dbReference type="PANTHER" id="PTHR37827">
    <property type="entry name" value="TUDOR DOMAIN-CONTAINING PROTEIN"/>
    <property type="match status" value="1"/>
</dbReference>